<dbReference type="Proteomes" id="UP000198611">
    <property type="component" value="Unassembled WGS sequence"/>
</dbReference>
<dbReference type="InterPro" id="IPR058979">
    <property type="entry name" value="LysC-like"/>
</dbReference>
<dbReference type="Pfam" id="PF23793">
    <property type="entry name" value="LysC"/>
    <property type="match status" value="1"/>
</dbReference>
<proteinExistence type="predicted"/>
<dbReference type="AlphaFoldDB" id="A0A1I1U831"/>
<keyword evidence="2" id="KW-1185">Reference proteome</keyword>
<dbReference type="EMBL" id="FOMJ01000007">
    <property type="protein sequence ID" value="SFD66929.1"/>
    <property type="molecule type" value="Genomic_DNA"/>
</dbReference>
<gene>
    <name evidence="1" type="ORF">SAMN05660831_02061</name>
</gene>
<organism evidence="1 2">
    <name type="scientific">Thiohalospira halophila DSM 15071</name>
    <dbReference type="NCBI Taxonomy" id="1123397"/>
    <lineage>
        <taxon>Bacteria</taxon>
        <taxon>Pseudomonadati</taxon>
        <taxon>Pseudomonadota</taxon>
        <taxon>Gammaproteobacteria</taxon>
        <taxon>Thiohalospirales</taxon>
        <taxon>Thiohalospiraceae</taxon>
        <taxon>Thiohalospira</taxon>
    </lineage>
</organism>
<evidence type="ECO:0000313" key="1">
    <source>
        <dbReference type="EMBL" id="SFD66929.1"/>
    </source>
</evidence>
<protein>
    <submittedName>
        <fullName evidence="1">Uncharacterized protein</fullName>
    </submittedName>
</protein>
<name>A0A1I1U831_9GAMM</name>
<reference evidence="1 2" key="1">
    <citation type="submission" date="2016-10" db="EMBL/GenBank/DDBJ databases">
        <authorList>
            <person name="de Groot N.N."/>
        </authorList>
    </citation>
    <scope>NUCLEOTIDE SEQUENCE [LARGE SCALE GENOMIC DNA]</scope>
    <source>
        <strain evidence="1 2">HL3</strain>
    </source>
</reference>
<accession>A0A1I1U831</accession>
<evidence type="ECO:0000313" key="2">
    <source>
        <dbReference type="Proteomes" id="UP000198611"/>
    </source>
</evidence>
<sequence>MTPPAELMETIPVPALMGSTNGALLSWALTMRQVIRADNADRRELREWAEEEEGEE</sequence>